<dbReference type="InterPro" id="IPR045190">
    <property type="entry name" value="MCCB/AccD1-like"/>
</dbReference>
<dbReference type="Gene3D" id="3.90.226.10">
    <property type="entry name" value="2-enoyl-CoA Hydratase, Chain A, domain 1"/>
    <property type="match status" value="2"/>
</dbReference>
<accession>A0A1H9PEC3</accession>
<dbReference type="GO" id="GO:1905202">
    <property type="term" value="C:methylcrotonoyl-CoA carboxylase complex"/>
    <property type="evidence" value="ECO:0007669"/>
    <property type="project" value="TreeGrafter"/>
</dbReference>
<feature type="domain" description="CoA carboxyltransferase C-terminal" evidence="2">
    <location>
        <begin position="273"/>
        <end position="533"/>
    </location>
</feature>
<dbReference type="PANTHER" id="PTHR22855">
    <property type="entry name" value="ACETYL, PROPIONYL, PYRUVATE, AND GLUTACONYL CARBOXYLASE-RELATED"/>
    <property type="match status" value="1"/>
</dbReference>
<dbReference type="PANTHER" id="PTHR22855:SF13">
    <property type="entry name" value="METHYLCROTONOYL-COA CARBOXYLASE BETA CHAIN, MITOCHONDRIAL"/>
    <property type="match status" value="1"/>
</dbReference>
<dbReference type="GO" id="GO:0006552">
    <property type="term" value="P:L-leucine catabolic process"/>
    <property type="evidence" value="ECO:0007669"/>
    <property type="project" value="TreeGrafter"/>
</dbReference>
<name>A0A1H9PEC3_9SPHI</name>
<dbReference type="SUPFAM" id="SSF52096">
    <property type="entry name" value="ClpP/crotonase"/>
    <property type="match status" value="2"/>
</dbReference>
<gene>
    <name evidence="3" type="ORF">SAMN04488023_109156</name>
</gene>
<evidence type="ECO:0000313" key="4">
    <source>
        <dbReference type="Proteomes" id="UP000199572"/>
    </source>
</evidence>
<dbReference type="PROSITE" id="PS50989">
    <property type="entry name" value="COA_CT_CTER"/>
    <property type="match status" value="1"/>
</dbReference>
<evidence type="ECO:0000313" key="3">
    <source>
        <dbReference type="EMBL" id="SER46510.1"/>
    </source>
</evidence>
<dbReference type="PROSITE" id="PS50980">
    <property type="entry name" value="COA_CT_NTER"/>
    <property type="match status" value="1"/>
</dbReference>
<dbReference type="AlphaFoldDB" id="A0A1H9PEC3"/>
<dbReference type="FunFam" id="3.90.226.10:FF:000004">
    <property type="entry name" value="Methylcrotonoyl-CoA carboxylase beta chain"/>
    <property type="match status" value="1"/>
</dbReference>
<dbReference type="RefSeq" id="WP_090883839.1">
    <property type="nucleotide sequence ID" value="NZ_FOGG01000009.1"/>
</dbReference>
<evidence type="ECO:0000259" key="1">
    <source>
        <dbReference type="PROSITE" id="PS50980"/>
    </source>
</evidence>
<dbReference type="STRING" id="390241.SAMN04488023_109156"/>
<dbReference type="FunFam" id="3.90.226.10:FF:000030">
    <property type="entry name" value="Acetyl-CoA carboxylase carboxyltransferase subunit"/>
    <property type="match status" value="1"/>
</dbReference>
<proteinExistence type="predicted"/>
<evidence type="ECO:0000259" key="2">
    <source>
        <dbReference type="PROSITE" id="PS50989"/>
    </source>
</evidence>
<keyword evidence="3" id="KW-0808">Transferase</keyword>
<feature type="domain" description="CoA carboxyltransferase N-terminal" evidence="1">
    <location>
        <begin position="12"/>
        <end position="270"/>
    </location>
</feature>
<dbReference type="Pfam" id="PF01039">
    <property type="entry name" value="Carboxyl_trans"/>
    <property type="match status" value="1"/>
</dbReference>
<dbReference type="Proteomes" id="UP000199572">
    <property type="component" value="Unassembled WGS sequence"/>
</dbReference>
<sequence>MNIEFNKNEDVNKQLVYELRTKLKKIYQGGGEKNAAKQKEKGKLLARERIKYLIDKDSAFLEIGAFAADGMYAEQGGCPSAGVICGIGYVSGRQCMIVANDATVKAGAWFPMTAKKNLRAQEIAMENRLPVIYLVDSAGVYLPMQDEIFPDKEHFGRMFRNNAIMSSEGMVQIAAIMGACVAGGAYLPIMSDEAMIVEGTGSVFLAGSYLVKSAIGEDVDNETLGGATTHCEISGVTDYKHPNDEACLESIRNIMSKLGRPENAGFDRVKPVAPKFSVEEIYGILPDNREKPYEMMDIINRLIDNADFEEYKKGYGQSVVCGLGRIDGWAVGIVANQRKVVKSKKGEMQFGGVIYSDSADKASRFIMNCNQKKIPLVFLQDVTGFMVGSRSEHGGIIKDGAKMVNAVANSVVPKFTIVIGNSYGAGNYAMCGKAYDPRLIYAWPTAKIAVMGGAQAAKTLLQIQESALKARGEEITAEKEAALLKEITDRYDSQTTPYYAASRLWVDGIIDPTETRKVISMGIEAANQSPITRKFNVGIIQT</sequence>
<dbReference type="InterPro" id="IPR011762">
    <property type="entry name" value="COA_CT_N"/>
</dbReference>
<dbReference type="InterPro" id="IPR034733">
    <property type="entry name" value="AcCoA_carboxyl_beta"/>
</dbReference>
<dbReference type="OrthoDB" id="9803706at2"/>
<protein>
    <submittedName>
        <fullName evidence="3">Acetyl-CoA carboxylase, carboxyltransferase component</fullName>
    </submittedName>
</protein>
<reference evidence="3 4" key="1">
    <citation type="submission" date="2016-10" db="EMBL/GenBank/DDBJ databases">
        <authorList>
            <person name="de Groot N.N."/>
        </authorList>
    </citation>
    <scope>NUCLEOTIDE SEQUENCE [LARGE SCALE GENOMIC DNA]</scope>
    <source>
        <strain evidence="3 4">DSM 18610</strain>
    </source>
</reference>
<dbReference type="EMBL" id="FOGG01000009">
    <property type="protein sequence ID" value="SER46510.1"/>
    <property type="molecule type" value="Genomic_DNA"/>
</dbReference>
<dbReference type="InterPro" id="IPR011763">
    <property type="entry name" value="COA_CT_C"/>
</dbReference>
<dbReference type="GO" id="GO:0016740">
    <property type="term" value="F:transferase activity"/>
    <property type="evidence" value="ECO:0007669"/>
    <property type="project" value="UniProtKB-KW"/>
</dbReference>
<dbReference type="InterPro" id="IPR029045">
    <property type="entry name" value="ClpP/crotonase-like_dom_sf"/>
</dbReference>
<dbReference type="GO" id="GO:0004485">
    <property type="term" value="F:methylcrotonoyl-CoA carboxylase activity"/>
    <property type="evidence" value="ECO:0007669"/>
    <property type="project" value="TreeGrafter"/>
</dbReference>
<organism evidence="3 4">
    <name type="scientific">Pedobacter rhizosphaerae</name>
    <dbReference type="NCBI Taxonomy" id="390241"/>
    <lineage>
        <taxon>Bacteria</taxon>
        <taxon>Pseudomonadati</taxon>
        <taxon>Bacteroidota</taxon>
        <taxon>Sphingobacteriia</taxon>
        <taxon>Sphingobacteriales</taxon>
        <taxon>Sphingobacteriaceae</taxon>
        <taxon>Pedobacter</taxon>
    </lineage>
</organism>
<keyword evidence="4" id="KW-1185">Reference proteome</keyword>